<dbReference type="InterPro" id="IPR029068">
    <property type="entry name" value="Glyas_Bleomycin-R_OHBP_Dase"/>
</dbReference>
<evidence type="ECO:0000313" key="3">
    <source>
        <dbReference type="Proteomes" id="UP001165378"/>
    </source>
</evidence>
<dbReference type="RefSeq" id="WP_235057329.1">
    <property type="nucleotide sequence ID" value="NZ_JAKFHA010000035.1"/>
</dbReference>
<evidence type="ECO:0000313" key="2">
    <source>
        <dbReference type="EMBL" id="MCF2532554.1"/>
    </source>
</evidence>
<accession>A0AA41Q906</accession>
<protein>
    <submittedName>
        <fullName evidence="2">VOC family protein</fullName>
    </submittedName>
</protein>
<comment type="caution">
    <text evidence="2">The sequence shown here is derived from an EMBL/GenBank/DDBJ whole genome shotgun (WGS) entry which is preliminary data.</text>
</comment>
<organism evidence="2 3">
    <name type="scientific">Yinghuangia soli</name>
    <dbReference type="NCBI Taxonomy" id="2908204"/>
    <lineage>
        <taxon>Bacteria</taxon>
        <taxon>Bacillati</taxon>
        <taxon>Actinomycetota</taxon>
        <taxon>Actinomycetes</taxon>
        <taxon>Kitasatosporales</taxon>
        <taxon>Streptomycetaceae</taxon>
        <taxon>Yinghuangia</taxon>
    </lineage>
</organism>
<sequence>MSAPFSTCLWFDGCAEEAVQHYLSVFKDGSTGRITRYTEAGPGPEGSVMAIEFTINGQDFMALNGGPMFKFTEAVSFQIRCADQDEVDYYWDRLTEGGEESQCGWLKDKFGVSWQVYPADLPDLIADPERGPRTAQAMYEMSKIDYAALRRAYDGTA</sequence>
<dbReference type="InterPro" id="IPR028973">
    <property type="entry name" value="PhnB-like"/>
</dbReference>
<proteinExistence type="predicted"/>
<dbReference type="Gene3D" id="3.10.180.10">
    <property type="entry name" value="2,3-Dihydroxybiphenyl 1,2-Dioxygenase, domain 1"/>
    <property type="match status" value="1"/>
</dbReference>
<dbReference type="AlphaFoldDB" id="A0AA41Q906"/>
<dbReference type="Proteomes" id="UP001165378">
    <property type="component" value="Unassembled WGS sequence"/>
</dbReference>
<name>A0AA41Q906_9ACTN</name>
<feature type="domain" description="PhnB-like" evidence="1">
    <location>
        <begin position="5"/>
        <end position="116"/>
    </location>
</feature>
<dbReference type="PANTHER" id="PTHR33990">
    <property type="entry name" value="PROTEIN YJDN-RELATED"/>
    <property type="match status" value="1"/>
</dbReference>
<dbReference type="InterPro" id="IPR009725">
    <property type="entry name" value="3_dmu_93_MTrfase"/>
</dbReference>
<dbReference type="PANTHER" id="PTHR33990:SF2">
    <property type="entry name" value="PHNB-LIKE DOMAIN-CONTAINING PROTEIN"/>
    <property type="match status" value="1"/>
</dbReference>
<keyword evidence="3" id="KW-1185">Reference proteome</keyword>
<gene>
    <name evidence="2" type="ORF">LZ495_35820</name>
</gene>
<dbReference type="EMBL" id="JAKFHA010000035">
    <property type="protein sequence ID" value="MCF2532554.1"/>
    <property type="molecule type" value="Genomic_DNA"/>
</dbReference>
<evidence type="ECO:0000259" key="1">
    <source>
        <dbReference type="Pfam" id="PF06983"/>
    </source>
</evidence>
<dbReference type="SUPFAM" id="SSF54593">
    <property type="entry name" value="Glyoxalase/Bleomycin resistance protein/Dihydroxybiphenyl dioxygenase"/>
    <property type="match status" value="1"/>
</dbReference>
<dbReference type="CDD" id="cd06588">
    <property type="entry name" value="PhnB_like"/>
    <property type="match status" value="1"/>
</dbReference>
<dbReference type="PIRSF" id="PIRSF021700">
    <property type="entry name" value="3_dmu_93_MTrfase"/>
    <property type="match status" value="1"/>
</dbReference>
<reference evidence="2" key="1">
    <citation type="submission" date="2022-01" db="EMBL/GenBank/DDBJ databases">
        <title>Genome-Based Taxonomic Classification of the Phylum Actinobacteria.</title>
        <authorList>
            <person name="Gao Y."/>
        </authorList>
    </citation>
    <scope>NUCLEOTIDE SEQUENCE</scope>
    <source>
        <strain evidence="2">KLBMP 8922</strain>
    </source>
</reference>
<dbReference type="Pfam" id="PF06983">
    <property type="entry name" value="3-dmu-9_3-mt"/>
    <property type="match status" value="1"/>
</dbReference>